<evidence type="ECO:0000313" key="2">
    <source>
        <dbReference type="Proteomes" id="UP001420932"/>
    </source>
</evidence>
<dbReference type="Proteomes" id="UP001420932">
    <property type="component" value="Unassembled WGS sequence"/>
</dbReference>
<name>A0AAP0P975_9MAGN</name>
<evidence type="ECO:0000313" key="1">
    <source>
        <dbReference type="EMBL" id="KAK9135562.1"/>
    </source>
</evidence>
<reference evidence="1 2" key="1">
    <citation type="submission" date="2024-01" db="EMBL/GenBank/DDBJ databases">
        <title>Genome assemblies of Stephania.</title>
        <authorList>
            <person name="Yang L."/>
        </authorList>
    </citation>
    <scope>NUCLEOTIDE SEQUENCE [LARGE SCALE GENOMIC DNA]</scope>
    <source>
        <strain evidence="1">YNDBR</strain>
        <tissue evidence="1">Leaf</tissue>
    </source>
</reference>
<dbReference type="EMBL" id="JBBNAF010000006">
    <property type="protein sequence ID" value="KAK9135562.1"/>
    <property type="molecule type" value="Genomic_DNA"/>
</dbReference>
<comment type="caution">
    <text evidence="1">The sequence shown here is derived from an EMBL/GenBank/DDBJ whole genome shotgun (WGS) entry which is preliminary data.</text>
</comment>
<proteinExistence type="predicted"/>
<protein>
    <submittedName>
        <fullName evidence="1">Uncharacterized protein</fullName>
    </submittedName>
</protein>
<accession>A0AAP0P975</accession>
<organism evidence="1 2">
    <name type="scientific">Stephania yunnanensis</name>
    <dbReference type="NCBI Taxonomy" id="152371"/>
    <lineage>
        <taxon>Eukaryota</taxon>
        <taxon>Viridiplantae</taxon>
        <taxon>Streptophyta</taxon>
        <taxon>Embryophyta</taxon>
        <taxon>Tracheophyta</taxon>
        <taxon>Spermatophyta</taxon>
        <taxon>Magnoliopsida</taxon>
        <taxon>Ranunculales</taxon>
        <taxon>Menispermaceae</taxon>
        <taxon>Menispermoideae</taxon>
        <taxon>Cissampelideae</taxon>
        <taxon>Stephania</taxon>
    </lineage>
</organism>
<keyword evidence="2" id="KW-1185">Reference proteome</keyword>
<dbReference type="AlphaFoldDB" id="A0AAP0P975"/>
<gene>
    <name evidence="1" type="ORF">Syun_014892</name>
</gene>
<sequence>MNQVNLLGLDMDVLPKKSITEELIERYGRVNGYEDAEDERERVKIARREIEQRTKIKYDTRRILEEMSEVKNVSNMEQPTMDYDKLYKEEQMTTLCNQELVFENQRALTRSIHEMEQFVPSAVATIEALSQCALSVATICYIYRRRLLCPSPSSALPLFVVFFAHRLYPPPRLLSASPSSALSLAIVCSVPRRRLLYPSPLCIVVVCSVPHLSASPSPALSVVVVCSYLSS</sequence>